<evidence type="ECO:0000256" key="8">
    <source>
        <dbReference type="ARBA" id="ARBA00023065"/>
    </source>
</evidence>
<keyword evidence="2" id="KW-0813">Transport</keyword>
<keyword evidence="9" id="KW-0472">Membrane</keyword>
<feature type="non-terminal residue" evidence="13">
    <location>
        <position position="1"/>
    </location>
</feature>
<comment type="subcellular location">
    <subcellularLocation>
        <location evidence="1">Membrane</location>
        <topology evidence="1">Multi-pass membrane protein</topology>
    </subcellularLocation>
</comment>
<evidence type="ECO:0000256" key="11">
    <source>
        <dbReference type="SAM" id="MobiDB-lite"/>
    </source>
</evidence>
<dbReference type="InterPro" id="IPR003148">
    <property type="entry name" value="RCK_N"/>
</dbReference>
<name>A0A6A4ZEU0_APHAT</name>
<dbReference type="PANTHER" id="PTHR10027">
    <property type="entry name" value="CALCIUM-ACTIVATED POTASSIUM CHANNEL ALPHA CHAIN"/>
    <property type="match status" value="1"/>
</dbReference>
<keyword evidence="4" id="KW-0812">Transmembrane</keyword>
<evidence type="ECO:0000256" key="1">
    <source>
        <dbReference type="ARBA" id="ARBA00004141"/>
    </source>
</evidence>
<keyword evidence="6" id="KW-0630">Potassium</keyword>
<evidence type="ECO:0000256" key="7">
    <source>
        <dbReference type="ARBA" id="ARBA00022989"/>
    </source>
</evidence>
<dbReference type="GO" id="GO:0016020">
    <property type="term" value="C:membrane"/>
    <property type="evidence" value="ECO:0007669"/>
    <property type="project" value="UniProtKB-SubCell"/>
</dbReference>
<protein>
    <recommendedName>
        <fullName evidence="12">RCK N-terminal domain-containing protein</fullName>
    </recommendedName>
</protein>
<feature type="region of interest" description="Disordered" evidence="11">
    <location>
        <begin position="132"/>
        <end position="157"/>
    </location>
</feature>
<organism evidence="13 14">
    <name type="scientific">Aphanomyces astaci</name>
    <name type="common">Crayfish plague agent</name>
    <dbReference type="NCBI Taxonomy" id="112090"/>
    <lineage>
        <taxon>Eukaryota</taxon>
        <taxon>Sar</taxon>
        <taxon>Stramenopiles</taxon>
        <taxon>Oomycota</taxon>
        <taxon>Saprolegniomycetes</taxon>
        <taxon>Saprolegniales</taxon>
        <taxon>Verrucalvaceae</taxon>
        <taxon>Aphanomyces</taxon>
    </lineage>
</organism>
<sequence length="304" mass="33418">FIAPFVMSEHHFHSLGDSTAVFFVQGSPLSSFDLHRIHIDTAAAIIILAGSGSKRKYLDENMVDADAITTVRYINEACSASKPPNLIVELVKATNVKFMSSIVKRRTNQNRRRHSDGRHTRMFGPVVSLKGIGGADVSKPGRNSEEDGISLSNKDDSDGKIDVEHICELSYASGRVYVSGMIDSLMSECYQKPNIIPAVNLLMFGSPADTEYVCCMGVKPSCVTRFHTLTQRLFQVKTPKSLHGKTFGECFRKVLALNLICIGCLHSGTDKTPPYVHTNPPADMVIVHTDYIYVIGKPCAELPI</sequence>
<proteinExistence type="predicted"/>
<evidence type="ECO:0000256" key="6">
    <source>
        <dbReference type="ARBA" id="ARBA00022958"/>
    </source>
</evidence>
<dbReference type="AlphaFoldDB" id="A0A6A4ZEU0"/>
<keyword evidence="7" id="KW-1133">Transmembrane helix</keyword>
<dbReference type="VEuPathDB" id="FungiDB:H257_18309"/>
<comment type="caution">
    <text evidence="13">The sequence shown here is derived from an EMBL/GenBank/DDBJ whole genome shotgun (WGS) entry which is preliminary data.</text>
</comment>
<evidence type="ECO:0000256" key="9">
    <source>
        <dbReference type="ARBA" id="ARBA00023136"/>
    </source>
</evidence>
<evidence type="ECO:0000256" key="4">
    <source>
        <dbReference type="ARBA" id="ARBA00022692"/>
    </source>
</evidence>
<evidence type="ECO:0000313" key="14">
    <source>
        <dbReference type="Proteomes" id="UP000469452"/>
    </source>
</evidence>
<dbReference type="Proteomes" id="UP000469452">
    <property type="component" value="Unassembled WGS sequence"/>
</dbReference>
<keyword evidence="3" id="KW-0633">Potassium transport</keyword>
<dbReference type="Gene3D" id="3.40.50.720">
    <property type="entry name" value="NAD(P)-binding Rossmann-like Domain"/>
    <property type="match status" value="1"/>
</dbReference>
<keyword evidence="10" id="KW-0407">Ion channel</keyword>
<dbReference type="GO" id="GO:0005267">
    <property type="term" value="F:potassium channel activity"/>
    <property type="evidence" value="ECO:0007669"/>
    <property type="project" value="UniProtKB-KW"/>
</dbReference>
<accession>A0A6A4ZEU0</accession>
<dbReference type="Pfam" id="PF22614">
    <property type="entry name" value="Slo-like_RCK"/>
    <property type="match status" value="1"/>
</dbReference>
<evidence type="ECO:0000256" key="10">
    <source>
        <dbReference type="ARBA" id="ARBA00023303"/>
    </source>
</evidence>
<evidence type="ECO:0000313" key="13">
    <source>
        <dbReference type="EMBL" id="KAF0712443.1"/>
    </source>
</evidence>
<evidence type="ECO:0000256" key="3">
    <source>
        <dbReference type="ARBA" id="ARBA00022538"/>
    </source>
</evidence>
<dbReference type="PANTHER" id="PTHR10027:SF10">
    <property type="entry name" value="SLOWPOKE 2, ISOFORM D"/>
    <property type="match status" value="1"/>
</dbReference>
<keyword evidence="8" id="KW-0406">Ion transport</keyword>
<feature type="domain" description="RCK N-terminal" evidence="12">
    <location>
        <begin position="5"/>
        <end position="79"/>
    </location>
</feature>
<dbReference type="InterPro" id="IPR047871">
    <property type="entry name" value="K_chnl_Slo-like"/>
</dbReference>
<evidence type="ECO:0000256" key="2">
    <source>
        <dbReference type="ARBA" id="ARBA00022448"/>
    </source>
</evidence>
<keyword evidence="5" id="KW-0631">Potassium channel</keyword>
<evidence type="ECO:0000256" key="5">
    <source>
        <dbReference type="ARBA" id="ARBA00022826"/>
    </source>
</evidence>
<dbReference type="EMBL" id="VJMI01017781">
    <property type="protein sequence ID" value="KAF0712443.1"/>
    <property type="molecule type" value="Genomic_DNA"/>
</dbReference>
<evidence type="ECO:0000259" key="12">
    <source>
        <dbReference type="Pfam" id="PF22614"/>
    </source>
</evidence>
<reference evidence="13 14" key="1">
    <citation type="submission" date="2019-06" db="EMBL/GenBank/DDBJ databases">
        <title>Genomics analysis of Aphanomyces spp. identifies a new class of oomycete effector associated with host adaptation.</title>
        <authorList>
            <person name="Gaulin E."/>
        </authorList>
    </citation>
    <scope>NUCLEOTIDE SEQUENCE [LARGE SCALE GENOMIC DNA]</scope>
    <source>
        <strain evidence="13 14">E</strain>
    </source>
</reference>
<gene>
    <name evidence="13" type="ORF">AaE_012019</name>
</gene>